<reference evidence="14 15" key="1">
    <citation type="submission" date="2021-01" db="EMBL/GenBank/DDBJ databases">
        <title>Whole genome shotgun sequence of Actinoplanes deccanensis NBRC 13994.</title>
        <authorList>
            <person name="Komaki H."/>
            <person name="Tamura T."/>
        </authorList>
    </citation>
    <scope>NUCLEOTIDE SEQUENCE [LARGE SCALE GENOMIC DNA]</scope>
    <source>
        <strain evidence="14 15">NBRC 13994</strain>
    </source>
</reference>
<keyword evidence="4" id="KW-0645">Protease</keyword>
<evidence type="ECO:0000256" key="2">
    <source>
        <dbReference type="ARBA" id="ARBA00004141"/>
    </source>
</evidence>
<dbReference type="EMBL" id="BOMI01000121">
    <property type="protein sequence ID" value="GID77510.1"/>
    <property type="molecule type" value="Genomic_DNA"/>
</dbReference>
<evidence type="ECO:0000256" key="1">
    <source>
        <dbReference type="ARBA" id="ARBA00001947"/>
    </source>
</evidence>
<evidence type="ECO:0000256" key="11">
    <source>
        <dbReference type="SAM" id="MobiDB-lite"/>
    </source>
</evidence>
<evidence type="ECO:0000256" key="10">
    <source>
        <dbReference type="ARBA" id="ARBA00023136"/>
    </source>
</evidence>
<dbReference type="CDD" id="cd06163">
    <property type="entry name" value="S2P-M50_PDZ_RseP-like"/>
    <property type="match status" value="1"/>
</dbReference>
<sequence>MTAYLAGVALFLLALTVSVALHEAGHMLTARAFGMKVRRFFVGRGPTVFSFRRGGVEYGLKALPIGGFCDIAGLTALDELTRDERPRAMWRFPTWKRTVVLGSGSVVHVLLALTVLYVMAVSTGLPNLHPTDDPIVASTSCVTAPTVPGGPASPGGSAPGGSAAPGGPAAPGGAAGPGGAGSPLCPAAAAGLRAGDRIVAIAGSPTPTWSDVLTAVRAAEGPTAMTVRRGSETVTLSVDVARVTTASGEAGMIGATAQQPPAYLRHDPLAATGATLSFTGDLIARTAGQLAAFPQRLPSVIEAIAGGERHPDTPISMVGASRLGGEAVERGLWEVFLFLMASLNLFMAVFNLLPLLPLDGGHIAVAWYERLRNTLRRLRGRAAAGPVDYTRLFPVTVAAVLIGGAVMLLTVTADLVNPIHLS</sequence>
<dbReference type="PANTHER" id="PTHR42837">
    <property type="entry name" value="REGULATOR OF SIGMA-E PROTEASE RSEP"/>
    <property type="match status" value="1"/>
</dbReference>
<dbReference type="Gene3D" id="2.30.42.10">
    <property type="match status" value="1"/>
</dbReference>
<dbReference type="InterPro" id="IPR004387">
    <property type="entry name" value="Pept_M50_Zn"/>
</dbReference>
<comment type="cofactor">
    <cofactor evidence="1">
        <name>Zn(2+)</name>
        <dbReference type="ChEBI" id="CHEBI:29105"/>
    </cofactor>
</comment>
<comment type="similarity">
    <text evidence="3">Belongs to the peptidase M50B family.</text>
</comment>
<dbReference type="SUPFAM" id="SSF50156">
    <property type="entry name" value="PDZ domain-like"/>
    <property type="match status" value="1"/>
</dbReference>
<gene>
    <name evidence="14" type="primary">rip1</name>
    <name evidence="14" type="ORF">Ade02nite_61510</name>
</gene>
<dbReference type="InterPro" id="IPR001478">
    <property type="entry name" value="PDZ"/>
</dbReference>
<feature type="domain" description="PDZ" evidence="13">
    <location>
        <begin position="165"/>
        <end position="231"/>
    </location>
</feature>
<proteinExistence type="inferred from homology"/>
<comment type="caution">
    <text evidence="14">The sequence shown here is derived from an EMBL/GenBank/DDBJ whole genome shotgun (WGS) entry which is preliminary data.</text>
</comment>
<dbReference type="RefSeq" id="WP_203771559.1">
    <property type="nucleotide sequence ID" value="NZ_BAAABO010000002.1"/>
</dbReference>
<evidence type="ECO:0000256" key="6">
    <source>
        <dbReference type="ARBA" id="ARBA00022801"/>
    </source>
</evidence>
<organism evidence="14 15">
    <name type="scientific">Paractinoplanes deccanensis</name>
    <dbReference type="NCBI Taxonomy" id="113561"/>
    <lineage>
        <taxon>Bacteria</taxon>
        <taxon>Bacillati</taxon>
        <taxon>Actinomycetota</taxon>
        <taxon>Actinomycetes</taxon>
        <taxon>Micromonosporales</taxon>
        <taxon>Micromonosporaceae</taxon>
        <taxon>Paractinoplanes</taxon>
    </lineage>
</organism>
<keyword evidence="6" id="KW-0378">Hydrolase</keyword>
<dbReference type="InterPro" id="IPR041489">
    <property type="entry name" value="PDZ_6"/>
</dbReference>
<feature type="transmembrane region" description="Helical" evidence="12">
    <location>
        <begin position="335"/>
        <end position="368"/>
    </location>
</feature>
<evidence type="ECO:0000259" key="13">
    <source>
        <dbReference type="PROSITE" id="PS50106"/>
    </source>
</evidence>
<dbReference type="PANTHER" id="PTHR42837:SF2">
    <property type="entry name" value="MEMBRANE METALLOPROTEASE ARASP2, CHLOROPLASTIC-RELATED"/>
    <property type="match status" value="1"/>
</dbReference>
<evidence type="ECO:0000313" key="15">
    <source>
        <dbReference type="Proteomes" id="UP000609879"/>
    </source>
</evidence>
<dbReference type="InterPro" id="IPR036034">
    <property type="entry name" value="PDZ_sf"/>
</dbReference>
<dbReference type="Pfam" id="PF02163">
    <property type="entry name" value="Peptidase_M50"/>
    <property type="match status" value="1"/>
</dbReference>
<keyword evidence="15" id="KW-1185">Reference proteome</keyword>
<evidence type="ECO:0000256" key="12">
    <source>
        <dbReference type="SAM" id="Phobius"/>
    </source>
</evidence>
<dbReference type="Proteomes" id="UP000609879">
    <property type="component" value="Unassembled WGS sequence"/>
</dbReference>
<evidence type="ECO:0000256" key="9">
    <source>
        <dbReference type="ARBA" id="ARBA00023049"/>
    </source>
</evidence>
<feature type="transmembrane region" description="Helical" evidence="12">
    <location>
        <begin position="98"/>
        <end position="120"/>
    </location>
</feature>
<feature type="region of interest" description="Disordered" evidence="11">
    <location>
        <begin position="147"/>
        <end position="180"/>
    </location>
</feature>
<feature type="transmembrane region" description="Helical" evidence="12">
    <location>
        <begin position="389"/>
        <end position="413"/>
    </location>
</feature>
<name>A0ABQ3YBY3_9ACTN</name>
<evidence type="ECO:0000256" key="8">
    <source>
        <dbReference type="ARBA" id="ARBA00022989"/>
    </source>
</evidence>
<keyword evidence="5 12" id="KW-0812">Transmembrane</keyword>
<evidence type="ECO:0000313" key="14">
    <source>
        <dbReference type="EMBL" id="GID77510.1"/>
    </source>
</evidence>
<dbReference type="PROSITE" id="PS50106">
    <property type="entry name" value="PDZ"/>
    <property type="match status" value="1"/>
</dbReference>
<dbReference type="Pfam" id="PF17820">
    <property type="entry name" value="PDZ_6"/>
    <property type="match status" value="1"/>
</dbReference>
<feature type="compositionally biased region" description="Low complexity" evidence="11">
    <location>
        <begin position="154"/>
        <end position="167"/>
    </location>
</feature>
<dbReference type="GO" id="GO:0008237">
    <property type="term" value="F:metallopeptidase activity"/>
    <property type="evidence" value="ECO:0007669"/>
    <property type="project" value="UniProtKB-KW"/>
</dbReference>
<comment type="subcellular location">
    <subcellularLocation>
        <location evidence="2">Membrane</location>
        <topology evidence="2">Multi-pass membrane protein</topology>
    </subcellularLocation>
</comment>
<keyword evidence="9 14" id="KW-0482">Metalloprotease</keyword>
<evidence type="ECO:0000256" key="4">
    <source>
        <dbReference type="ARBA" id="ARBA00022670"/>
    </source>
</evidence>
<accession>A0ABQ3YBY3</accession>
<dbReference type="InterPro" id="IPR008915">
    <property type="entry name" value="Peptidase_M50"/>
</dbReference>
<keyword evidence="10 12" id="KW-0472">Membrane</keyword>
<evidence type="ECO:0000256" key="3">
    <source>
        <dbReference type="ARBA" id="ARBA00007931"/>
    </source>
</evidence>
<keyword evidence="8 12" id="KW-1133">Transmembrane helix</keyword>
<evidence type="ECO:0000256" key="7">
    <source>
        <dbReference type="ARBA" id="ARBA00022833"/>
    </source>
</evidence>
<protein>
    <submittedName>
        <fullName evidence="14">Zinc metalloprotease Rip1</fullName>
    </submittedName>
</protein>
<evidence type="ECO:0000256" key="5">
    <source>
        <dbReference type="ARBA" id="ARBA00022692"/>
    </source>
</evidence>
<keyword evidence="7" id="KW-0862">Zinc</keyword>
<feature type="compositionally biased region" description="Gly residues" evidence="11">
    <location>
        <begin position="169"/>
        <end position="180"/>
    </location>
</feature>